<sequence>MNNPEVEMELMLSFLEQINQHGLININNDRDDLIVSMTPDNQEQLIVEKQNIKYLMNKESRSISKLKLAESLLKNGDFQLNNDRSAIQYRCYYVKHVYMLEKWDITKWSDILMRIKVQEKRIIHILELNEKFLLCADGTIMITLRNGQKVSQGKSLGASREYLSSTNNEIKGCNRFDFALQIITFPFRYFQWRILVSSTLFRNI</sequence>
<accession>A0A8S2VR15</accession>
<reference evidence="2" key="1">
    <citation type="submission" date="2021-02" db="EMBL/GenBank/DDBJ databases">
        <authorList>
            <person name="Nowell W R."/>
        </authorList>
    </citation>
    <scope>NUCLEOTIDE SEQUENCE</scope>
</reference>
<gene>
    <name evidence="1" type="ORF">OVA965_LOCUS42159</name>
    <name evidence="2" type="ORF">TMI583_LOCUS43980</name>
</gene>
<dbReference type="EMBL" id="CAJOBA010074677">
    <property type="protein sequence ID" value="CAF4410965.1"/>
    <property type="molecule type" value="Genomic_DNA"/>
</dbReference>
<evidence type="ECO:0000313" key="2">
    <source>
        <dbReference type="EMBL" id="CAF4410965.1"/>
    </source>
</evidence>
<dbReference type="Proteomes" id="UP000682733">
    <property type="component" value="Unassembled WGS sequence"/>
</dbReference>
<comment type="caution">
    <text evidence="2">The sequence shown here is derived from an EMBL/GenBank/DDBJ whole genome shotgun (WGS) entry which is preliminary data.</text>
</comment>
<evidence type="ECO:0000313" key="1">
    <source>
        <dbReference type="EMBL" id="CAF1602036.1"/>
    </source>
</evidence>
<dbReference type="Proteomes" id="UP000677228">
    <property type="component" value="Unassembled WGS sequence"/>
</dbReference>
<dbReference type="AlphaFoldDB" id="A0A8S2VR15"/>
<proteinExistence type="predicted"/>
<dbReference type="EMBL" id="CAJNOK010050868">
    <property type="protein sequence ID" value="CAF1602036.1"/>
    <property type="molecule type" value="Genomic_DNA"/>
</dbReference>
<evidence type="ECO:0000313" key="3">
    <source>
        <dbReference type="Proteomes" id="UP000682733"/>
    </source>
</evidence>
<protein>
    <submittedName>
        <fullName evidence="2">Uncharacterized protein</fullName>
    </submittedName>
</protein>
<name>A0A8S2VR15_9BILA</name>
<organism evidence="2 3">
    <name type="scientific">Didymodactylos carnosus</name>
    <dbReference type="NCBI Taxonomy" id="1234261"/>
    <lineage>
        <taxon>Eukaryota</taxon>
        <taxon>Metazoa</taxon>
        <taxon>Spiralia</taxon>
        <taxon>Gnathifera</taxon>
        <taxon>Rotifera</taxon>
        <taxon>Eurotatoria</taxon>
        <taxon>Bdelloidea</taxon>
        <taxon>Philodinida</taxon>
        <taxon>Philodinidae</taxon>
        <taxon>Didymodactylos</taxon>
    </lineage>
</organism>